<sequence length="82" mass="9299">MDAEPAGDPTEYGIGDPIEYGIGDPIEYGIIPAHKFWAPNSLGLESDKVPVTHAMENVIFNKIRSLPYNPDRTRPFRRRCRK</sequence>
<name>A0A3M0L095_HIRRU</name>
<dbReference type="AlphaFoldDB" id="A0A3M0L095"/>
<protein>
    <submittedName>
        <fullName evidence="1">Uncharacterized protein</fullName>
    </submittedName>
</protein>
<dbReference type="EMBL" id="QRBI01000096">
    <property type="protein sequence ID" value="RMC18919.1"/>
    <property type="molecule type" value="Genomic_DNA"/>
</dbReference>
<organism evidence="1 2">
    <name type="scientific">Hirundo rustica rustica</name>
    <dbReference type="NCBI Taxonomy" id="333673"/>
    <lineage>
        <taxon>Eukaryota</taxon>
        <taxon>Metazoa</taxon>
        <taxon>Chordata</taxon>
        <taxon>Craniata</taxon>
        <taxon>Vertebrata</taxon>
        <taxon>Euteleostomi</taxon>
        <taxon>Archelosauria</taxon>
        <taxon>Archosauria</taxon>
        <taxon>Dinosauria</taxon>
        <taxon>Saurischia</taxon>
        <taxon>Theropoda</taxon>
        <taxon>Coelurosauria</taxon>
        <taxon>Aves</taxon>
        <taxon>Neognathae</taxon>
        <taxon>Neoaves</taxon>
        <taxon>Telluraves</taxon>
        <taxon>Australaves</taxon>
        <taxon>Passeriformes</taxon>
        <taxon>Sylvioidea</taxon>
        <taxon>Hirundinidae</taxon>
        <taxon>Hirundo</taxon>
    </lineage>
</organism>
<comment type="caution">
    <text evidence="1">The sequence shown here is derived from an EMBL/GenBank/DDBJ whole genome shotgun (WGS) entry which is preliminary data.</text>
</comment>
<gene>
    <name evidence="1" type="ORF">DUI87_04818</name>
</gene>
<dbReference type="Proteomes" id="UP000269221">
    <property type="component" value="Unassembled WGS sequence"/>
</dbReference>
<proteinExistence type="predicted"/>
<reference evidence="1 2" key="1">
    <citation type="submission" date="2018-07" db="EMBL/GenBank/DDBJ databases">
        <title>A high quality draft genome assembly of the barn swallow (H. rustica rustica).</title>
        <authorList>
            <person name="Formenti G."/>
            <person name="Chiara M."/>
            <person name="Poveda L."/>
            <person name="Francoijs K.-J."/>
            <person name="Bonisoli-Alquati A."/>
            <person name="Canova L."/>
            <person name="Gianfranceschi L."/>
            <person name="Horner D.S."/>
            <person name="Saino N."/>
        </authorList>
    </citation>
    <scope>NUCLEOTIDE SEQUENCE [LARGE SCALE GENOMIC DNA]</scope>
    <source>
        <strain evidence="1">Chelidonia</strain>
        <tissue evidence="1">Blood</tissue>
    </source>
</reference>
<evidence type="ECO:0000313" key="2">
    <source>
        <dbReference type="Proteomes" id="UP000269221"/>
    </source>
</evidence>
<evidence type="ECO:0000313" key="1">
    <source>
        <dbReference type="EMBL" id="RMC18919.1"/>
    </source>
</evidence>
<accession>A0A3M0L095</accession>
<keyword evidence="2" id="KW-1185">Reference proteome</keyword>